<dbReference type="InterPro" id="IPR045068">
    <property type="entry name" value="BACURD1-3"/>
</dbReference>
<dbReference type="SUPFAM" id="SSF54695">
    <property type="entry name" value="POZ domain"/>
    <property type="match status" value="1"/>
</dbReference>
<dbReference type="InterPro" id="IPR027267">
    <property type="entry name" value="AH/BAR_dom_sf"/>
</dbReference>
<dbReference type="SMART" id="SM01015">
    <property type="entry name" value="Arfaptin"/>
    <property type="match status" value="1"/>
</dbReference>
<feature type="coiled-coil region" evidence="1">
    <location>
        <begin position="206"/>
        <end position="261"/>
    </location>
</feature>
<evidence type="ECO:0000313" key="4">
    <source>
        <dbReference type="EMBL" id="KAF7639568.1"/>
    </source>
</evidence>
<dbReference type="GO" id="GO:0051260">
    <property type="term" value="P:protein homooligomerization"/>
    <property type="evidence" value="ECO:0007669"/>
    <property type="project" value="InterPro"/>
</dbReference>
<dbReference type="SMART" id="SM00225">
    <property type="entry name" value="BTB"/>
    <property type="match status" value="1"/>
</dbReference>
<dbReference type="Gene3D" id="1.20.1270.60">
    <property type="entry name" value="Arfaptin homology (AH) domain/BAR domain"/>
    <property type="match status" value="1"/>
</dbReference>
<feature type="compositionally biased region" description="Polar residues" evidence="2">
    <location>
        <begin position="509"/>
        <end position="525"/>
    </location>
</feature>
<evidence type="ECO:0000256" key="1">
    <source>
        <dbReference type="SAM" id="Coils"/>
    </source>
</evidence>
<evidence type="ECO:0000313" key="5">
    <source>
        <dbReference type="Proteomes" id="UP000605970"/>
    </source>
</evidence>
<dbReference type="SUPFAM" id="SSF103657">
    <property type="entry name" value="BAR/IMD domain-like"/>
    <property type="match status" value="1"/>
</dbReference>
<dbReference type="InterPro" id="IPR000210">
    <property type="entry name" value="BTB/POZ_dom"/>
</dbReference>
<protein>
    <submittedName>
        <fullName evidence="4">BTB domain-containing protein</fullName>
    </submittedName>
</protein>
<sequence length="541" mass="61348">MLSEKSDIFATAEKATEVTTSANEERIKDLTRQSPPINGPRPASNPVQGFINLTTNSQEIQQLTTATVAKIDSLKKWTLNTYKNTKHLYMEHMGKFDKTSDLDLNARIAELQELRKCYKELLSTARNYTNYMALANNMQKNMASALCELATKETAIAKELNMQSELFSVMGQNAEPLQRSLSLFLSSLQTLCDNTIEDTFLTIESHNQARLEFDVGRKELQEARENPNSTAQIISALEEQCNQQRQKYEQLKEDVRVFRDSDGYVPIDRCGKHFGLILNFMRDGTVPLPDCRNEVQEIIIEAKFYLIQELVSLCESWFINMEKAQVEPVGVCQVPVVMSKKQVERIWQSSTGRPVIELLLNRNNNKYSYNTSSDENFLRNQELFDKLLLRFNSSKNNNVLFIKNLGIGSPEICQWTFYGNASRKVEISCTSIVYTPEKKQTKVEFPEARIYEETLNALLTFGGCTHCKSDDTLQQKSPTENTRRGLGQIVLLPAKNDWRGGRILGGVDDNNTNEQAPSVSGLNSHNNNNQQGKGNNDDESV</sequence>
<feature type="region of interest" description="Disordered" evidence="2">
    <location>
        <begin position="502"/>
        <end position="541"/>
    </location>
</feature>
<comment type="caution">
    <text evidence="4">The sequence shown here is derived from an EMBL/GenBank/DDBJ whole genome shotgun (WGS) entry which is preliminary data.</text>
</comment>
<name>A0A8T0A2G3_9BILA</name>
<dbReference type="Proteomes" id="UP000605970">
    <property type="component" value="Unassembled WGS sequence"/>
</dbReference>
<dbReference type="InterPro" id="IPR011333">
    <property type="entry name" value="SKP1/BTB/POZ_sf"/>
</dbReference>
<dbReference type="PROSITE" id="PS50870">
    <property type="entry name" value="AH"/>
    <property type="match status" value="1"/>
</dbReference>
<evidence type="ECO:0000256" key="2">
    <source>
        <dbReference type="SAM" id="MobiDB-lite"/>
    </source>
</evidence>
<organism evidence="4 5">
    <name type="scientific">Meloidogyne graminicola</name>
    <dbReference type="NCBI Taxonomy" id="189291"/>
    <lineage>
        <taxon>Eukaryota</taxon>
        <taxon>Metazoa</taxon>
        <taxon>Ecdysozoa</taxon>
        <taxon>Nematoda</taxon>
        <taxon>Chromadorea</taxon>
        <taxon>Rhabditida</taxon>
        <taxon>Tylenchina</taxon>
        <taxon>Tylenchomorpha</taxon>
        <taxon>Tylenchoidea</taxon>
        <taxon>Meloidogynidae</taxon>
        <taxon>Meloidogyninae</taxon>
        <taxon>Meloidogyne</taxon>
    </lineage>
</organism>
<dbReference type="AlphaFoldDB" id="A0A8T0A2G3"/>
<proteinExistence type="predicted"/>
<gene>
    <name evidence="4" type="ORF">Mgra_00000897</name>
</gene>
<dbReference type="GO" id="GO:0005737">
    <property type="term" value="C:cytoplasm"/>
    <property type="evidence" value="ECO:0007669"/>
    <property type="project" value="UniProtKB-ARBA"/>
</dbReference>
<reference evidence="4" key="1">
    <citation type="journal article" date="2020" name="Ecol. Evol.">
        <title>Genome structure and content of the rice root-knot nematode (Meloidogyne graminicola).</title>
        <authorList>
            <person name="Phan N.T."/>
            <person name="Danchin E.G.J."/>
            <person name="Klopp C."/>
            <person name="Perfus-Barbeoch L."/>
            <person name="Kozlowski D.K."/>
            <person name="Koutsovoulos G.D."/>
            <person name="Lopez-Roques C."/>
            <person name="Bouchez O."/>
            <person name="Zahm M."/>
            <person name="Besnard G."/>
            <person name="Bellafiore S."/>
        </authorList>
    </citation>
    <scope>NUCLEOTIDE SEQUENCE</scope>
    <source>
        <strain evidence="4">VN-18</strain>
    </source>
</reference>
<feature type="domain" description="AH" evidence="3">
    <location>
        <begin position="99"/>
        <end position="255"/>
    </location>
</feature>
<dbReference type="GO" id="GO:0019904">
    <property type="term" value="F:protein domain specific binding"/>
    <property type="evidence" value="ECO:0007669"/>
    <property type="project" value="InterPro"/>
</dbReference>
<keyword evidence="5" id="KW-1185">Reference proteome</keyword>
<dbReference type="PANTHER" id="PTHR11145:SF8">
    <property type="entry name" value="RE57120P"/>
    <property type="match status" value="1"/>
</dbReference>
<evidence type="ECO:0000259" key="3">
    <source>
        <dbReference type="PROSITE" id="PS50870"/>
    </source>
</evidence>
<dbReference type="EMBL" id="JABEBT010000004">
    <property type="protein sequence ID" value="KAF7639568.1"/>
    <property type="molecule type" value="Genomic_DNA"/>
</dbReference>
<dbReference type="PANTHER" id="PTHR11145">
    <property type="entry name" value="BTB/POZ DOMAIN-CONTAINING ADAPTER FOR CUL3-MEDIATED RHOA DEGRADATION PROTEIN FAMILY MEMBER"/>
    <property type="match status" value="1"/>
</dbReference>
<dbReference type="Pfam" id="PF06456">
    <property type="entry name" value="Arfaptin"/>
    <property type="match status" value="1"/>
</dbReference>
<dbReference type="InterPro" id="IPR010504">
    <property type="entry name" value="AH_dom"/>
</dbReference>
<dbReference type="OrthoDB" id="2333377at2759"/>
<accession>A0A8T0A2G3</accession>
<keyword evidence="1" id="KW-0175">Coiled coil</keyword>